<protein>
    <submittedName>
        <fullName evidence="1">Uncharacterized protein</fullName>
    </submittedName>
</protein>
<evidence type="ECO:0000313" key="2">
    <source>
        <dbReference type="Proteomes" id="UP000054477"/>
    </source>
</evidence>
<accession>A0A0C9Y128</accession>
<reference evidence="1 2" key="1">
    <citation type="submission" date="2014-04" db="EMBL/GenBank/DDBJ databases">
        <authorList>
            <consortium name="DOE Joint Genome Institute"/>
            <person name="Kuo A."/>
            <person name="Kohler A."/>
            <person name="Nagy L.G."/>
            <person name="Floudas D."/>
            <person name="Copeland A."/>
            <person name="Barry K.W."/>
            <person name="Cichocki N."/>
            <person name="Veneault-Fourrey C."/>
            <person name="LaButti K."/>
            <person name="Lindquist E.A."/>
            <person name="Lipzen A."/>
            <person name="Lundell T."/>
            <person name="Morin E."/>
            <person name="Murat C."/>
            <person name="Sun H."/>
            <person name="Tunlid A."/>
            <person name="Henrissat B."/>
            <person name="Grigoriev I.V."/>
            <person name="Hibbett D.S."/>
            <person name="Martin F."/>
            <person name="Nordberg H.P."/>
            <person name="Cantor M.N."/>
            <person name="Hua S.X."/>
        </authorList>
    </citation>
    <scope>NUCLEOTIDE SEQUENCE [LARGE SCALE GENOMIC DNA]</scope>
    <source>
        <strain evidence="1 2">LaAM-08-1</strain>
    </source>
</reference>
<sequence>MRIKVVPSNHPTTVLCRTSWGNEQEMNQLVSFFLFSGQISGRHHPRNKKFENFLNDSVVAGRSRSVIHPSDLNYLCYLSESYSLITAYNLTTSLVAELGANFSGLT</sequence>
<name>A0A0C9Y128_9AGAR</name>
<evidence type="ECO:0000313" key="1">
    <source>
        <dbReference type="EMBL" id="KIK07579.1"/>
    </source>
</evidence>
<dbReference type="HOGENOM" id="CLU_2223674_0_0_1"/>
<gene>
    <name evidence="1" type="ORF">K443DRAFT_166111</name>
</gene>
<keyword evidence="2" id="KW-1185">Reference proteome</keyword>
<dbReference type="Proteomes" id="UP000054477">
    <property type="component" value="Unassembled WGS sequence"/>
</dbReference>
<reference evidence="2" key="2">
    <citation type="submission" date="2015-01" db="EMBL/GenBank/DDBJ databases">
        <title>Evolutionary Origins and Diversification of the Mycorrhizal Mutualists.</title>
        <authorList>
            <consortium name="DOE Joint Genome Institute"/>
            <consortium name="Mycorrhizal Genomics Consortium"/>
            <person name="Kohler A."/>
            <person name="Kuo A."/>
            <person name="Nagy L.G."/>
            <person name="Floudas D."/>
            <person name="Copeland A."/>
            <person name="Barry K.W."/>
            <person name="Cichocki N."/>
            <person name="Veneault-Fourrey C."/>
            <person name="LaButti K."/>
            <person name="Lindquist E.A."/>
            <person name="Lipzen A."/>
            <person name="Lundell T."/>
            <person name="Morin E."/>
            <person name="Murat C."/>
            <person name="Riley R."/>
            <person name="Ohm R."/>
            <person name="Sun H."/>
            <person name="Tunlid A."/>
            <person name="Henrissat B."/>
            <person name="Grigoriev I.V."/>
            <person name="Hibbett D.S."/>
            <person name="Martin F."/>
        </authorList>
    </citation>
    <scope>NUCLEOTIDE SEQUENCE [LARGE SCALE GENOMIC DNA]</scope>
    <source>
        <strain evidence="2">LaAM-08-1</strain>
    </source>
</reference>
<organism evidence="1 2">
    <name type="scientific">Laccaria amethystina LaAM-08-1</name>
    <dbReference type="NCBI Taxonomy" id="1095629"/>
    <lineage>
        <taxon>Eukaryota</taxon>
        <taxon>Fungi</taxon>
        <taxon>Dikarya</taxon>
        <taxon>Basidiomycota</taxon>
        <taxon>Agaricomycotina</taxon>
        <taxon>Agaricomycetes</taxon>
        <taxon>Agaricomycetidae</taxon>
        <taxon>Agaricales</taxon>
        <taxon>Agaricineae</taxon>
        <taxon>Hydnangiaceae</taxon>
        <taxon>Laccaria</taxon>
    </lineage>
</organism>
<dbReference type="EMBL" id="KN838546">
    <property type="protein sequence ID" value="KIK07579.1"/>
    <property type="molecule type" value="Genomic_DNA"/>
</dbReference>
<proteinExistence type="predicted"/>
<dbReference type="AlphaFoldDB" id="A0A0C9Y128"/>